<evidence type="ECO:0000313" key="1">
    <source>
        <dbReference type="EMBL" id="MFD0282163.1"/>
    </source>
</evidence>
<sequence length="233" mass="26118">MPDINCCQICGEAAPPIEGYCGEITGYRLVRDPWATAPSFLDGNIHFSCLEGSDKRTQFFDEFTHLVQAGHEEIDSLDGSFPPLTRMGLGMFQIFSGAECHIFQSEVADRWMVVKKSGPWFALNYSQLQEITKGNPPKSPSDVTQYRLPVDLGNEIHDQSLTDLLAALGVEDRYTAVVDLTPVDYRFVDYYAPKFLLDYVVRAPLPLPEEARAFLANHAETYVPITFDDEEGP</sequence>
<dbReference type="Proteomes" id="UP001596957">
    <property type="component" value="Unassembled WGS sequence"/>
</dbReference>
<gene>
    <name evidence="1" type="ORF">ACFQZP_10775</name>
</gene>
<keyword evidence="2" id="KW-1185">Reference proteome</keyword>
<proteinExistence type="predicted"/>
<accession>A0ABW2VCB8</accession>
<evidence type="ECO:0000313" key="2">
    <source>
        <dbReference type="Proteomes" id="UP001596957"/>
    </source>
</evidence>
<dbReference type="RefSeq" id="WP_381246802.1">
    <property type="nucleotide sequence ID" value="NZ_JBHTBI010000001.1"/>
</dbReference>
<protein>
    <submittedName>
        <fullName evidence="1">Uncharacterized protein</fullName>
    </submittedName>
</protein>
<dbReference type="EMBL" id="JBHTEC010000001">
    <property type="protein sequence ID" value="MFD0282163.1"/>
    <property type="molecule type" value="Genomic_DNA"/>
</dbReference>
<name>A0ABW2VCB8_9ACTN</name>
<organism evidence="1 2">
    <name type="scientific">Streptomyces lutosisoli</name>
    <dbReference type="NCBI Taxonomy" id="2665721"/>
    <lineage>
        <taxon>Bacteria</taxon>
        <taxon>Bacillati</taxon>
        <taxon>Actinomycetota</taxon>
        <taxon>Actinomycetes</taxon>
        <taxon>Kitasatosporales</taxon>
        <taxon>Streptomycetaceae</taxon>
        <taxon>Streptomyces</taxon>
    </lineage>
</organism>
<comment type="caution">
    <text evidence="1">The sequence shown here is derived from an EMBL/GenBank/DDBJ whole genome shotgun (WGS) entry which is preliminary data.</text>
</comment>
<reference evidence="2" key="1">
    <citation type="journal article" date="2019" name="Int. J. Syst. Evol. Microbiol.">
        <title>The Global Catalogue of Microorganisms (GCM) 10K type strain sequencing project: providing services to taxonomists for standard genome sequencing and annotation.</title>
        <authorList>
            <consortium name="The Broad Institute Genomics Platform"/>
            <consortium name="The Broad Institute Genome Sequencing Center for Infectious Disease"/>
            <person name="Wu L."/>
            <person name="Ma J."/>
        </authorList>
    </citation>
    <scope>NUCLEOTIDE SEQUENCE [LARGE SCALE GENOMIC DNA]</scope>
    <source>
        <strain evidence="2">CGMCC 4.7198</strain>
    </source>
</reference>